<dbReference type="OrthoDB" id="9794954at2"/>
<dbReference type="InterPro" id="IPR050722">
    <property type="entry name" value="Pyruvate:ferred/Flavod_OxRd"/>
</dbReference>
<dbReference type="InterPro" id="IPR019456">
    <property type="entry name" value="Pyrv-flavodox_OxRtase_EKR"/>
</dbReference>
<feature type="site" description="Important for catalytic activity" evidence="11">
    <location>
        <position position="64"/>
    </location>
</feature>
<dbReference type="SMART" id="SM00890">
    <property type="entry name" value="EKR"/>
    <property type="match status" value="1"/>
</dbReference>
<dbReference type="SUPFAM" id="SSF54862">
    <property type="entry name" value="4Fe-4S ferredoxins"/>
    <property type="match status" value="1"/>
</dbReference>
<dbReference type="EC" id="1.2.7.1" evidence="9"/>
<comment type="catalytic activity">
    <reaction evidence="9">
        <text>2 oxidized [2Fe-2S]-[ferredoxin] + pyruvate + CoA = 2 reduced [2Fe-2S]-[ferredoxin] + acetyl-CoA + CO2 + H(+)</text>
        <dbReference type="Rhea" id="RHEA:12765"/>
        <dbReference type="Rhea" id="RHEA-COMP:10000"/>
        <dbReference type="Rhea" id="RHEA-COMP:10001"/>
        <dbReference type="ChEBI" id="CHEBI:15361"/>
        <dbReference type="ChEBI" id="CHEBI:15378"/>
        <dbReference type="ChEBI" id="CHEBI:16526"/>
        <dbReference type="ChEBI" id="CHEBI:33737"/>
        <dbReference type="ChEBI" id="CHEBI:33738"/>
        <dbReference type="ChEBI" id="CHEBI:57287"/>
        <dbReference type="ChEBI" id="CHEBI:57288"/>
        <dbReference type="EC" id="1.2.7.1"/>
    </reaction>
</comment>
<dbReference type="RefSeq" id="WP_084235678.1">
    <property type="nucleotide sequence ID" value="NZ_FWXW01000014.1"/>
</dbReference>
<dbReference type="InterPro" id="IPR009014">
    <property type="entry name" value="Transketo_C/PFOR_II"/>
</dbReference>
<feature type="binding site" evidence="12">
    <location>
        <position position="822"/>
    </location>
    <ligand>
        <name>[4Fe-4S] cluster</name>
        <dbReference type="ChEBI" id="CHEBI:49883"/>
        <label>3</label>
    </ligand>
</feature>
<feature type="binding site" evidence="10">
    <location>
        <begin position="1004"/>
        <end position="1009"/>
    </location>
    <ligand>
        <name>thiamine diphosphate</name>
        <dbReference type="ChEBI" id="CHEBI:58937"/>
    </ligand>
</feature>
<dbReference type="InterPro" id="IPR011766">
    <property type="entry name" value="TPP_enzyme_TPP-bd"/>
</dbReference>
<feature type="binding site" evidence="12">
    <location>
        <position position="762"/>
    </location>
    <ligand>
        <name>[4Fe-4S] cluster</name>
        <dbReference type="ChEBI" id="CHEBI:49883"/>
        <label>1</label>
    </ligand>
</feature>
<protein>
    <recommendedName>
        <fullName evidence="9">Pyruvate:ferredoxin oxidoreductase</fullName>
        <ecNumber evidence="9">1.2.7.1</ecNumber>
    </recommendedName>
    <alternativeName>
        <fullName evidence="9">Pyruvate synthase</fullName>
    </alternativeName>
</protein>
<feature type="binding site" evidence="10">
    <location>
        <position position="847"/>
    </location>
    <ligand>
        <name>thiamine diphosphate</name>
        <dbReference type="ChEBI" id="CHEBI:58937"/>
    </ligand>
</feature>
<evidence type="ECO:0000256" key="9">
    <source>
        <dbReference type="PIRNR" id="PIRNR000159"/>
    </source>
</evidence>
<evidence type="ECO:0000256" key="5">
    <source>
        <dbReference type="ARBA" id="ARBA00022982"/>
    </source>
</evidence>
<dbReference type="PIRSF" id="PIRSF000159">
    <property type="entry name" value="NifJ"/>
    <property type="match status" value="1"/>
</dbReference>
<feature type="binding site" evidence="12">
    <location>
        <position position="819"/>
    </location>
    <ligand>
        <name>[4Fe-4S] cluster</name>
        <dbReference type="ChEBI" id="CHEBI:49883"/>
        <label>3</label>
    </ligand>
</feature>
<dbReference type="STRING" id="1122930.SAMN02745168_0259"/>
<feature type="binding site" evidence="10">
    <location>
        <position position="824"/>
    </location>
    <ligand>
        <name>thiamine diphosphate</name>
        <dbReference type="ChEBI" id="CHEBI:58937"/>
    </ligand>
</feature>
<feature type="binding site" evidence="12">
    <location>
        <position position="752"/>
    </location>
    <ligand>
        <name>[4Fe-4S] cluster</name>
        <dbReference type="ChEBI" id="CHEBI:49883"/>
        <label>2</label>
    </ligand>
</feature>
<dbReference type="Gene3D" id="3.40.920.10">
    <property type="entry name" value="Pyruvate-ferredoxin oxidoreductase, PFOR, domain III"/>
    <property type="match status" value="1"/>
</dbReference>
<keyword evidence="5 9" id="KW-0249">Electron transport</keyword>
<feature type="binding site" evidence="12">
    <location>
        <position position="702"/>
    </location>
    <ligand>
        <name>[4Fe-4S] cluster</name>
        <dbReference type="ChEBI" id="CHEBI:49883"/>
        <label>1</label>
    </ligand>
</feature>
<dbReference type="GO" id="GO:0005506">
    <property type="term" value="F:iron ion binding"/>
    <property type="evidence" value="ECO:0007669"/>
    <property type="project" value="InterPro"/>
</dbReference>
<dbReference type="FunFam" id="3.40.50.920:FF:000007">
    <property type="entry name" value="Pyruvate:ferredoxin (Flavodoxin) oxidoreductase"/>
    <property type="match status" value="1"/>
</dbReference>
<dbReference type="FunFam" id="3.30.70.20:FF:000022">
    <property type="entry name" value="Pyruvate:ferredoxin (Flavodoxin) oxidoreductase"/>
    <property type="match status" value="1"/>
</dbReference>
<dbReference type="PANTHER" id="PTHR32154">
    <property type="entry name" value="PYRUVATE-FLAVODOXIN OXIDOREDUCTASE-RELATED"/>
    <property type="match status" value="1"/>
</dbReference>
<dbReference type="Pfam" id="PF17147">
    <property type="entry name" value="PFOR_II"/>
    <property type="match status" value="1"/>
</dbReference>
<dbReference type="Pfam" id="PF01855">
    <property type="entry name" value="POR_N"/>
    <property type="match status" value="1"/>
</dbReference>
<evidence type="ECO:0000313" key="14">
    <source>
        <dbReference type="EMBL" id="SMC90076.1"/>
    </source>
</evidence>
<feature type="site" description="Important for catalytic activity" evidence="11">
    <location>
        <position position="31"/>
    </location>
</feature>
<dbReference type="EMBL" id="FWXW01000014">
    <property type="protein sequence ID" value="SMC90076.1"/>
    <property type="molecule type" value="Genomic_DNA"/>
</dbReference>
<evidence type="ECO:0000256" key="1">
    <source>
        <dbReference type="ARBA" id="ARBA00009032"/>
    </source>
</evidence>
<keyword evidence="4 12" id="KW-0479">Metal-binding</keyword>
<feature type="binding site" evidence="12">
    <location>
        <position position="699"/>
    </location>
    <ligand>
        <name>[4Fe-4S] cluster</name>
        <dbReference type="ChEBI" id="CHEBI:49883"/>
        <label>1</label>
    </ligand>
</feature>
<feature type="binding site" evidence="12">
    <location>
        <position position="758"/>
    </location>
    <ligand>
        <name>[4Fe-4S] cluster</name>
        <dbReference type="ChEBI" id="CHEBI:49883"/>
        <label>2</label>
    </ligand>
</feature>
<sequence length="1182" mass="127551">MSRKIKTMDGNTAAAHVSYAFTEVAAIYPITPSSVMAELTDVWSANGIKNIFGQPVRVMEMQSEAGAAGAVHGSLTAGAFTTTYTASQGLLLMIPNMYKIAGGLLPGVIHVAARAIATHALSIFGDHSDIMAARSTGYAILGSSNPQEVMDLGAVAHLATVKGSVPFIHFFDGFRTSHEMQKVEAWDYDTLAGMIDMDAVKAYRARALNPQHPVLRGSAQNPDVFFQFREASNPYYDKIPEIVEGCMKQVNDEIGTDYKLFNYYGAPDAEHVMIAMGSLCDTAEETIDYLMSKGEKVGLVKVRLYRPFAVDRFIAALPKTTKTITVMDRCKDPAGIGEPLYLDILSAVAGTPFAGCRILGGRYGLGSKDTTPGAVVAAFRNSQSASPINSFSVNIEDDLTHRSLPITEEPDTSPKGTVSCKFWGLGSDGTVGANKNSIKIIGDHTDKKVQAYFQYDSKKSGGVTISHIRFGDKPIKSSYYVSQANFIACHNASYMEKYDIVQDLKPGGVFLLNCPWDVKELGEHLPAAAKRYLAGNNIRFYTVDGVRLAKELGLAGKVNVILQAAFFKLADIIPIDDAVRYMKDAIKTSYGRKGAQVVAMNEKAVDAGLDNIVKVDIPAEWKNAADTAAKPVVDTDRADLKEFVETVLLPVSAQRGDKLPVSVFAGRADGTLPQGAAAFEKRGIAVDVPEWIPENCIQCNQCAYVCPHAVIRPFAMTADELKAAPEGTKAVKMNGKGCENYTFSMLISPLDCTGCGSCVNVCPAKNKALVMKPLESQMPTQEQFNYAVKNVEPKELPFTADTVKGSQFKQPLFEFSGACAGCGETPYIKLVTQLFGDRMYVANATGCTSIYSGSAPSTPYTVNREGRGPAWENSLFEDNAEFGFGIHLGTVQRRKKAIETVEKIAEAAGTPAALAAAAKAWVAAKDDAEASKNAAKPLTAELEKAMAAPGASAEYKAAYEMRDLFVKPSFWAFGGDGWAYDIGYGGLDHVIASGENINILVLDTEVYSNTGGQASKSSQTGQVAQFAAAGKVTKKKDLAQIAMAYGYVYVAQVAMGANYQQALKAIAEAEAYDGPSLIICYAPCINHGIRVGMGHAMEEMKDAVESGYVHLFRYDPRLSADGKNPFQLDSKAPTMNYRDFIMREVRYSSLELSFPDRAKKLFAVAEENAKQKYAALAKRAQG</sequence>
<dbReference type="SUPFAM" id="SSF52518">
    <property type="entry name" value="Thiamin diphosphate-binding fold (THDP-binding)"/>
    <property type="match status" value="2"/>
</dbReference>
<dbReference type="PROSITE" id="PS51379">
    <property type="entry name" value="4FE4S_FER_2"/>
    <property type="match status" value="2"/>
</dbReference>
<dbReference type="CDD" id="cd03377">
    <property type="entry name" value="TPP_PFOR_PNO"/>
    <property type="match status" value="1"/>
</dbReference>
<keyword evidence="7 12" id="KW-0408">Iron</keyword>
<feature type="binding site" evidence="10">
    <location>
        <position position="31"/>
    </location>
    <ligand>
        <name>pyruvate</name>
        <dbReference type="ChEBI" id="CHEBI:15361"/>
    </ligand>
</feature>
<dbReference type="InterPro" id="IPR037112">
    <property type="entry name" value="Pyrv-flavodox_OxR_EKR_sf"/>
</dbReference>
<dbReference type="InterPro" id="IPR019752">
    <property type="entry name" value="Pyrv/ketoisovalerate_OxRed_cat"/>
</dbReference>
<dbReference type="Gene3D" id="3.30.70.20">
    <property type="match status" value="1"/>
</dbReference>
<dbReference type="PROSITE" id="PS00198">
    <property type="entry name" value="4FE4S_FER_1"/>
    <property type="match status" value="1"/>
</dbReference>
<feature type="site" description="Important for catalytic activity" evidence="11">
    <location>
        <position position="1009"/>
    </location>
</feature>
<name>A0A1W2CYQ4_9FIRM</name>
<dbReference type="CDD" id="cd07034">
    <property type="entry name" value="TPP_PYR_PFOR_IOR-alpha_like"/>
    <property type="match status" value="1"/>
</dbReference>
<dbReference type="Gene3D" id="3.40.50.920">
    <property type="match status" value="1"/>
</dbReference>
<keyword evidence="6 9" id="KW-0560">Oxidoreductase</keyword>
<proteinExistence type="inferred from homology"/>
<feature type="binding site" evidence="12">
    <location>
        <position position="706"/>
    </location>
    <ligand>
        <name>[4Fe-4S] cluster</name>
        <dbReference type="ChEBI" id="CHEBI:49883"/>
        <label>2</label>
    </ligand>
</feature>
<evidence type="ECO:0000256" key="12">
    <source>
        <dbReference type="PIRSR" id="PIRSR000159-50"/>
    </source>
</evidence>
<dbReference type="FunFam" id="3.40.50.970:FF:000041">
    <property type="entry name" value="Pyruvate:ferredoxin (Flavodoxin) oxidoreductase"/>
    <property type="match status" value="1"/>
</dbReference>
<feature type="binding site" evidence="12">
    <location>
        <position position="1084"/>
    </location>
    <ligand>
        <name>[4Fe-4S] cluster</name>
        <dbReference type="ChEBI" id="CHEBI:49883"/>
        <label>3</label>
    </ligand>
</feature>
<evidence type="ECO:0000256" key="8">
    <source>
        <dbReference type="ARBA" id="ARBA00023014"/>
    </source>
</evidence>
<dbReference type="InterPro" id="IPR029061">
    <property type="entry name" value="THDP-binding"/>
</dbReference>
<dbReference type="Proteomes" id="UP000192790">
    <property type="component" value="Unassembled WGS sequence"/>
</dbReference>
<dbReference type="GO" id="GO:0051539">
    <property type="term" value="F:4 iron, 4 sulfur cluster binding"/>
    <property type="evidence" value="ECO:0007669"/>
    <property type="project" value="UniProtKB-KW"/>
</dbReference>
<dbReference type="PANTHER" id="PTHR32154:SF0">
    <property type="entry name" value="PYRUVATE-FLAVODOXIN OXIDOREDUCTASE-RELATED"/>
    <property type="match status" value="1"/>
</dbReference>
<keyword evidence="2 9" id="KW-0813">Transport</keyword>
<comment type="similarity">
    <text evidence="1 9">Belongs to the pyruvate:ferredoxin/flavodoxin oxidoreductase family.</text>
</comment>
<dbReference type="Gene3D" id="3.40.50.970">
    <property type="match status" value="2"/>
</dbReference>
<feature type="binding site" evidence="12">
    <location>
        <position position="755"/>
    </location>
    <ligand>
        <name>[4Fe-4S] cluster</name>
        <dbReference type="ChEBI" id="CHEBI:49883"/>
        <label>2</label>
    </ligand>
</feature>
<dbReference type="InterPro" id="IPR017900">
    <property type="entry name" value="4Fe4S_Fe_S_CS"/>
</dbReference>
<dbReference type="SUPFAM" id="SSF52922">
    <property type="entry name" value="TK C-terminal domain-like"/>
    <property type="match status" value="1"/>
</dbReference>
<dbReference type="GO" id="GO:0030976">
    <property type="term" value="F:thiamine pyrophosphate binding"/>
    <property type="evidence" value="ECO:0007669"/>
    <property type="project" value="InterPro"/>
</dbReference>
<dbReference type="Pfam" id="PF10371">
    <property type="entry name" value="EKR"/>
    <property type="match status" value="1"/>
</dbReference>
<feature type="domain" description="4Fe-4S ferredoxin-type" evidence="13">
    <location>
        <begin position="743"/>
        <end position="774"/>
    </location>
</feature>
<evidence type="ECO:0000256" key="11">
    <source>
        <dbReference type="PIRSR" id="PIRSR000159-2"/>
    </source>
</evidence>
<evidence type="ECO:0000313" key="15">
    <source>
        <dbReference type="Proteomes" id="UP000192790"/>
    </source>
</evidence>
<dbReference type="Pfam" id="PF12838">
    <property type="entry name" value="Fer4_7"/>
    <property type="match status" value="1"/>
</dbReference>
<dbReference type="Pfam" id="PF02775">
    <property type="entry name" value="TPP_enzyme_C"/>
    <property type="match status" value="1"/>
</dbReference>
<feature type="binding site" evidence="12">
    <location>
        <position position="696"/>
    </location>
    <ligand>
        <name>[4Fe-4S] cluster</name>
        <dbReference type="ChEBI" id="CHEBI:49883"/>
        <label>1</label>
    </ligand>
</feature>
<keyword evidence="3 12" id="KW-0004">4Fe-4S</keyword>
<evidence type="ECO:0000256" key="7">
    <source>
        <dbReference type="ARBA" id="ARBA00023004"/>
    </source>
</evidence>
<organism evidence="14 15">
    <name type="scientific">Papillibacter cinnamivorans DSM 12816</name>
    <dbReference type="NCBI Taxonomy" id="1122930"/>
    <lineage>
        <taxon>Bacteria</taxon>
        <taxon>Bacillati</taxon>
        <taxon>Bacillota</taxon>
        <taxon>Clostridia</taxon>
        <taxon>Eubacteriales</taxon>
        <taxon>Oscillospiraceae</taxon>
        <taxon>Papillibacter</taxon>
    </lineage>
</organism>
<dbReference type="NCBIfam" id="TIGR02176">
    <property type="entry name" value="pyruv_ox_red"/>
    <property type="match status" value="1"/>
</dbReference>
<evidence type="ECO:0000256" key="6">
    <source>
        <dbReference type="ARBA" id="ARBA00023002"/>
    </source>
</evidence>
<feature type="domain" description="4Fe-4S ferredoxin-type" evidence="13">
    <location>
        <begin position="687"/>
        <end position="716"/>
    </location>
</feature>
<keyword evidence="14" id="KW-0670">Pyruvate</keyword>
<dbReference type="Pfam" id="PF01558">
    <property type="entry name" value="POR"/>
    <property type="match status" value="1"/>
</dbReference>
<feature type="binding site" evidence="10">
    <location>
        <begin position="975"/>
        <end position="978"/>
    </location>
    <ligand>
        <name>thiamine diphosphate</name>
        <dbReference type="ChEBI" id="CHEBI:58937"/>
    </ligand>
</feature>
<dbReference type="GO" id="GO:0022900">
    <property type="term" value="P:electron transport chain"/>
    <property type="evidence" value="ECO:0007669"/>
    <property type="project" value="InterPro"/>
</dbReference>
<dbReference type="GO" id="GO:0019164">
    <property type="term" value="F:pyruvate synthase activity"/>
    <property type="evidence" value="ECO:0007669"/>
    <property type="project" value="UniProtKB-EC"/>
</dbReference>
<feature type="site" description="Important for catalytic activity" evidence="11">
    <location>
        <position position="114"/>
    </location>
</feature>
<feature type="binding site" evidence="10">
    <location>
        <position position="64"/>
    </location>
    <ligand>
        <name>thiamine diphosphate</name>
        <dbReference type="ChEBI" id="CHEBI:58937"/>
    </ligand>
</feature>
<keyword evidence="15" id="KW-1185">Reference proteome</keyword>
<accession>A0A1W2CYQ4</accession>
<evidence type="ECO:0000256" key="10">
    <source>
        <dbReference type="PIRSR" id="PIRSR000159-1"/>
    </source>
</evidence>
<dbReference type="GO" id="GO:0006979">
    <property type="term" value="P:response to oxidative stress"/>
    <property type="evidence" value="ECO:0007669"/>
    <property type="project" value="TreeGrafter"/>
</dbReference>
<dbReference type="FunFam" id="3.40.920.10:FF:000001">
    <property type="entry name" value="Pyruvate:ferredoxin (Flavodoxin) oxidoreductase"/>
    <property type="match status" value="1"/>
</dbReference>
<feature type="binding site" evidence="12">
    <location>
        <position position="847"/>
    </location>
    <ligand>
        <name>[4Fe-4S] cluster</name>
        <dbReference type="ChEBI" id="CHEBI:49883"/>
        <label>3</label>
    </ligand>
</feature>
<evidence type="ECO:0000256" key="3">
    <source>
        <dbReference type="ARBA" id="ARBA00022485"/>
    </source>
</evidence>
<feature type="binding site" evidence="10">
    <location>
        <position position="114"/>
    </location>
    <ligand>
        <name>pyruvate</name>
        <dbReference type="ChEBI" id="CHEBI:15361"/>
    </ligand>
</feature>
<comment type="cofactor">
    <cofactor evidence="12">
        <name>[4Fe-4S] cluster</name>
        <dbReference type="ChEBI" id="CHEBI:49883"/>
    </cofactor>
    <text evidence="12">Binds 3 [4Fe-4S] clusters per subunit.</text>
</comment>
<reference evidence="14 15" key="1">
    <citation type="submission" date="2017-04" db="EMBL/GenBank/DDBJ databases">
        <authorList>
            <person name="Afonso C.L."/>
            <person name="Miller P.J."/>
            <person name="Scott M.A."/>
            <person name="Spackman E."/>
            <person name="Goraichik I."/>
            <person name="Dimitrov K.M."/>
            <person name="Suarez D.L."/>
            <person name="Swayne D.E."/>
        </authorList>
    </citation>
    <scope>NUCLEOTIDE SEQUENCE [LARGE SCALE GENOMIC DNA]</scope>
    <source>
        <strain evidence="14 15">DSM 12816</strain>
    </source>
</reference>
<dbReference type="InterPro" id="IPR002869">
    <property type="entry name" value="Pyrv_flavodox_OxRed_cen"/>
</dbReference>
<gene>
    <name evidence="14" type="ORF">SAMN02745168_0259</name>
</gene>
<dbReference type="InterPro" id="IPR017896">
    <property type="entry name" value="4Fe4S_Fe-S-bd"/>
</dbReference>
<dbReference type="SUPFAM" id="SSF53323">
    <property type="entry name" value="Pyruvate-ferredoxin oxidoreductase, PFOR, domain III"/>
    <property type="match status" value="1"/>
</dbReference>
<dbReference type="InterPro" id="IPR033412">
    <property type="entry name" value="PFOR_II"/>
</dbReference>
<keyword evidence="8 12" id="KW-0411">Iron-sulfur</keyword>
<dbReference type="FunFam" id="3.40.50.970:FF:000012">
    <property type="entry name" value="Pyruvate:ferredoxin (Flavodoxin) oxidoreductase"/>
    <property type="match status" value="1"/>
</dbReference>
<dbReference type="AlphaFoldDB" id="A0A1W2CYQ4"/>
<evidence type="ECO:0000256" key="2">
    <source>
        <dbReference type="ARBA" id="ARBA00022448"/>
    </source>
</evidence>
<dbReference type="InterPro" id="IPR011895">
    <property type="entry name" value="Pyrv_flavodox_OxRed"/>
</dbReference>
<evidence type="ECO:0000256" key="4">
    <source>
        <dbReference type="ARBA" id="ARBA00022723"/>
    </source>
</evidence>
<dbReference type="InterPro" id="IPR002880">
    <property type="entry name" value="Pyrv_Fd/Flavodoxin_OxRdtase_N"/>
</dbReference>
<dbReference type="Gene3D" id="4.10.780.10">
    <property type="entry name" value="Pyruvate-flavodoxin oxidoreductase, EKR domain"/>
    <property type="match status" value="1"/>
</dbReference>
<evidence type="ECO:0000259" key="13">
    <source>
        <dbReference type="PROSITE" id="PS51379"/>
    </source>
</evidence>